<keyword evidence="3" id="KW-1185">Reference proteome</keyword>
<dbReference type="Pfam" id="PF07332">
    <property type="entry name" value="Phage_holin_3_6"/>
    <property type="match status" value="1"/>
</dbReference>
<dbReference type="KEGG" id="pbor:BSF38_10072"/>
<geneLocation type="plasmid" evidence="3">
    <name>palbo1</name>
</geneLocation>
<evidence type="ECO:0000313" key="3">
    <source>
        <dbReference type="Proteomes" id="UP000186309"/>
    </source>
</evidence>
<keyword evidence="2" id="KW-0614">Plasmid</keyword>
<evidence type="ECO:0000256" key="1">
    <source>
        <dbReference type="SAM" id="Phobius"/>
    </source>
</evidence>
<sequence>MAHQTLLNDKTVRPNGLMGNVSSFGNDLATLATLQTKLAAADMRESLLKAAPAIGGLAVLGLISVAGMTALVAGLALWLAEALQLRPAVALMFVGLGSLVIAALGAWLCTRTFGSSFSTFRRSSEEFERNLAWIKTTLTQSGR</sequence>
<keyword evidence="1" id="KW-0472">Membrane</keyword>
<dbReference type="AlphaFoldDB" id="A0A1U7CZC8"/>
<evidence type="ECO:0000313" key="2">
    <source>
        <dbReference type="EMBL" id="APW64285.1"/>
    </source>
</evidence>
<reference evidence="2 3" key="1">
    <citation type="submission" date="2016-12" db="EMBL/GenBank/DDBJ databases">
        <title>Comparative genomics of four Isosphaeraceae planctomycetes: a common pool of plasmids and glycoside hydrolase genes.</title>
        <authorList>
            <person name="Ivanova A."/>
        </authorList>
    </citation>
    <scope>NUCLEOTIDE SEQUENCE [LARGE SCALE GENOMIC DNA]</scope>
    <source>
        <strain evidence="2 3">PX4</strain>
        <plasmid evidence="3">palbo1</plasmid>
    </source>
</reference>
<keyword evidence="1" id="KW-1133">Transmembrane helix</keyword>
<dbReference type="InterPro" id="IPR009937">
    <property type="entry name" value="Phage_holin_3_6"/>
</dbReference>
<protein>
    <recommendedName>
        <fullName evidence="4">Phage holin family protein</fullName>
    </recommendedName>
</protein>
<feature type="transmembrane region" description="Helical" evidence="1">
    <location>
        <begin position="85"/>
        <end position="109"/>
    </location>
</feature>
<feature type="transmembrane region" description="Helical" evidence="1">
    <location>
        <begin position="53"/>
        <end position="79"/>
    </location>
</feature>
<proteinExistence type="predicted"/>
<name>A0A1U7CZC8_9BACT</name>
<accession>A0A1U7CZC8</accession>
<dbReference type="RefSeq" id="WP_083714049.1">
    <property type="nucleotide sequence ID" value="NZ_CP019083.1"/>
</dbReference>
<organism evidence="2 3">
    <name type="scientific">Paludisphaera borealis</name>
    <dbReference type="NCBI Taxonomy" id="1387353"/>
    <lineage>
        <taxon>Bacteria</taxon>
        <taxon>Pseudomonadati</taxon>
        <taxon>Planctomycetota</taxon>
        <taxon>Planctomycetia</taxon>
        <taxon>Isosphaerales</taxon>
        <taxon>Isosphaeraceae</taxon>
        <taxon>Paludisphaera</taxon>
    </lineage>
</organism>
<dbReference type="EMBL" id="CP019083">
    <property type="protein sequence ID" value="APW64285.1"/>
    <property type="molecule type" value="Genomic_DNA"/>
</dbReference>
<evidence type="ECO:0008006" key="4">
    <source>
        <dbReference type="Google" id="ProtNLM"/>
    </source>
</evidence>
<keyword evidence="1" id="KW-0812">Transmembrane</keyword>
<gene>
    <name evidence="2" type="ORF">BSF38_10072</name>
</gene>
<dbReference type="Proteomes" id="UP000186309">
    <property type="component" value="Plasmid PALBO1"/>
</dbReference>